<evidence type="ECO:0000313" key="4">
    <source>
        <dbReference type="Proteomes" id="UP001386955"/>
    </source>
</evidence>
<keyword evidence="2" id="KW-1133">Transmembrane helix</keyword>
<comment type="caution">
    <text evidence="3">The sequence shown here is derived from an EMBL/GenBank/DDBJ whole genome shotgun (WGS) entry which is preliminary data.</text>
</comment>
<sequence>MLPNHISLNLHVYHFHETTTMNYSSCFLIILLVSHFFPYSSLTMRIMIQHVTESAADDHHQMARRSERDHVQRKALHEVHSGPNPISNAIPQQKLKSDTQRKH</sequence>
<reference evidence="3 4" key="1">
    <citation type="submission" date="2024-01" db="EMBL/GenBank/DDBJ databases">
        <title>The genomes of 5 underutilized Papilionoideae crops provide insights into root nodulation and disease resistanc.</title>
        <authorList>
            <person name="Jiang F."/>
        </authorList>
    </citation>
    <scope>NUCLEOTIDE SEQUENCE [LARGE SCALE GENOMIC DNA]</scope>
    <source>
        <strain evidence="3">DUOXIRENSHENG_FW03</strain>
        <tissue evidence="3">Leaves</tissue>
    </source>
</reference>
<organism evidence="3 4">
    <name type="scientific">Psophocarpus tetragonolobus</name>
    <name type="common">Winged bean</name>
    <name type="synonym">Dolichos tetragonolobus</name>
    <dbReference type="NCBI Taxonomy" id="3891"/>
    <lineage>
        <taxon>Eukaryota</taxon>
        <taxon>Viridiplantae</taxon>
        <taxon>Streptophyta</taxon>
        <taxon>Embryophyta</taxon>
        <taxon>Tracheophyta</taxon>
        <taxon>Spermatophyta</taxon>
        <taxon>Magnoliopsida</taxon>
        <taxon>eudicotyledons</taxon>
        <taxon>Gunneridae</taxon>
        <taxon>Pentapetalae</taxon>
        <taxon>rosids</taxon>
        <taxon>fabids</taxon>
        <taxon>Fabales</taxon>
        <taxon>Fabaceae</taxon>
        <taxon>Papilionoideae</taxon>
        <taxon>50 kb inversion clade</taxon>
        <taxon>NPAAA clade</taxon>
        <taxon>indigoferoid/millettioid clade</taxon>
        <taxon>Phaseoleae</taxon>
        <taxon>Psophocarpus</taxon>
    </lineage>
</organism>
<evidence type="ECO:0000256" key="1">
    <source>
        <dbReference type="SAM" id="MobiDB-lite"/>
    </source>
</evidence>
<evidence type="ECO:0000256" key="2">
    <source>
        <dbReference type="SAM" id="Phobius"/>
    </source>
</evidence>
<feature type="transmembrane region" description="Helical" evidence="2">
    <location>
        <begin position="20"/>
        <end position="39"/>
    </location>
</feature>
<feature type="region of interest" description="Disordered" evidence="1">
    <location>
        <begin position="56"/>
        <end position="103"/>
    </location>
</feature>
<dbReference type="Proteomes" id="UP001386955">
    <property type="component" value="Unassembled WGS sequence"/>
</dbReference>
<dbReference type="EMBL" id="JAYMYS010000003">
    <property type="protein sequence ID" value="KAK7401734.1"/>
    <property type="molecule type" value="Genomic_DNA"/>
</dbReference>
<keyword evidence="2" id="KW-0812">Transmembrane</keyword>
<evidence type="ECO:0000313" key="3">
    <source>
        <dbReference type="EMBL" id="KAK7401734.1"/>
    </source>
</evidence>
<keyword evidence="2" id="KW-0472">Membrane</keyword>
<keyword evidence="4" id="KW-1185">Reference proteome</keyword>
<proteinExistence type="predicted"/>
<dbReference type="AlphaFoldDB" id="A0AAN9SXF0"/>
<name>A0AAN9SXF0_PSOTE</name>
<gene>
    <name evidence="3" type="ORF">VNO78_13443</name>
</gene>
<feature type="compositionally biased region" description="Basic and acidic residues" evidence="1">
    <location>
        <begin position="56"/>
        <end position="80"/>
    </location>
</feature>
<protein>
    <submittedName>
        <fullName evidence="3">Uncharacterized protein</fullName>
    </submittedName>
</protein>
<accession>A0AAN9SXF0</accession>